<evidence type="ECO:0000313" key="2">
    <source>
        <dbReference type="EMBL" id="ORC22281.1"/>
    </source>
</evidence>
<gene>
    <name evidence="2" type="ORF">A7979_00915</name>
</gene>
<dbReference type="Proteomes" id="UP000192359">
    <property type="component" value="Unassembled WGS sequence"/>
</dbReference>
<dbReference type="Gene3D" id="3.40.630.30">
    <property type="match status" value="1"/>
</dbReference>
<dbReference type="SUPFAM" id="SSF55729">
    <property type="entry name" value="Acyl-CoA N-acyltransferases (Nat)"/>
    <property type="match status" value="1"/>
</dbReference>
<evidence type="ECO:0000313" key="3">
    <source>
        <dbReference type="Proteomes" id="UP000192359"/>
    </source>
</evidence>
<dbReference type="PANTHER" id="PTHR43610">
    <property type="entry name" value="BLL6696 PROTEIN"/>
    <property type="match status" value="1"/>
</dbReference>
<evidence type="ECO:0000259" key="1">
    <source>
        <dbReference type="PROSITE" id="PS51186"/>
    </source>
</evidence>
<comment type="caution">
    <text evidence="2">The sequence shown here is derived from an EMBL/GenBank/DDBJ whole genome shotgun (WGS) entry which is preliminary data.</text>
</comment>
<name>A0A1Y1RSC9_9MICC</name>
<accession>A0A1Y1RSC9</accession>
<protein>
    <recommendedName>
        <fullName evidence="1">N-acetyltransferase domain-containing protein</fullName>
    </recommendedName>
</protein>
<sequence length="188" mass="20913">MLQGRYVTLEPLSLEGLREVAPKLCVPEVFAGGHAGGSAALPTSPEDYVAFFVDYYPWLKGGRSYLVRYKGELVGTTSFYKFRPEIESLAIGYTAYAPDVWGSVVNPDAKHTLLTWAFDHGFSRVEFEVAGGNERSAAAVRKLGATFDGELRRTKKMADGSWNSTLIFSILRDEWPHIRADLKTRIDS</sequence>
<proteinExistence type="predicted"/>
<dbReference type="EMBL" id="LXWF01000011">
    <property type="protein sequence ID" value="ORC22281.1"/>
    <property type="molecule type" value="Genomic_DNA"/>
</dbReference>
<dbReference type="GO" id="GO:0016747">
    <property type="term" value="F:acyltransferase activity, transferring groups other than amino-acyl groups"/>
    <property type="evidence" value="ECO:0007669"/>
    <property type="project" value="InterPro"/>
</dbReference>
<reference evidence="2 3" key="1">
    <citation type="submission" date="2016-05" db="EMBL/GenBank/DDBJ databases">
        <title>Draft genome sequence of a porcine commensal Rothia nasimurium.</title>
        <authorList>
            <person name="Gaiser R.A."/>
            <person name="Van Baarlen P."/>
            <person name="Wells J.M."/>
        </authorList>
    </citation>
    <scope>NUCLEOTIDE SEQUENCE [LARGE SCALE GENOMIC DNA]</scope>
    <source>
        <strain evidence="2 3">PT-32</strain>
    </source>
</reference>
<dbReference type="InterPro" id="IPR016181">
    <property type="entry name" value="Acyl_CoA_acyltransferase"/>
</dbReference>
<dbReference type="RefSeq" id="WP_257618012.1">
    <property type="nucleotide sequence ID" value="NZ_LXWF01000011.1"/>
</dbReference>
<dbReference type="Pfam" id="PF13302">
    <property type="entry name" value="Acetyltransf_3"/>
    <property type="match status" value="1"/>
</dbReference>
<feature type="domain" description="N-acetyltransferase" evidence="1">
    <location>
        <begin position="15"/>
        <end position="173"/>
    </location>
</feature>
<dbReference type="AlphaFoldDB" id="A0A1Y1RSC9"/>
<organism evidence="2 3">
    <name type="scientific">Rothia nasimurium</name>
    <dbReference type="NCBI Taxonomy" id="85336"/>
    <lineage>
        <taxon>Bacteria</taxon>
        <taxon>Bacillati</taxon>
        <taxon>Actinomycetota</taxon>
        <taxon>Actinomycetes</taxon>
        <taxon>Micrococcales</taxon>
        <taxon>Micrococcaceae</taxon>
        <taxon>Rothia</taxon>
    </lineage>
</organism>
<dbReference type="InterPro" id="IPR000182">
    <property type="entry name" value="GNAT_dom"/>
</dbReference>
<dbReference type="PANTHER" id="PTHR43610:SF1">
    <property type="entry name" value="N-ACETYLTRANSFERASE DOMAIN-CONTAINING PROTEIN"/>
    <property type="match status" value="1"/>
</dbReference>
<dbReference type="PROSITE" id="PS51186">
    <property type="entry name" value="GNAT"/>
    <property type="match status" value="1"/>
</dbReference>
<keyword evidence="3" id="KW-1185">Reference proteome</keyword>